<dbReference type="AlphaFoldDB" id="A0A0D8J7H7"/>
<dbReference type="EMBL" id="JRHC01000004">
    <property type="protein sequence ID" value="KJF42935.1"/>
    <property type="molecule type" value="Genomic_DNA"/>
</dbReference>
<comment type="caution">
    <text evidence="2">The sequence shown here is derived from an EMBL/GenBank/DDBJ whole genome shotgun (WGS) entry which is preliminary data.</text>
</comment>
<feature type="chain" id="PRO_5002330724" description="Tetratricopeptide repeat protein" evidence="1">
    <location>
        <begin position="19"/>
        <end position="209"/>
    </location>
</feature>
<evidence type="ECO:0000313" key="2">
    <source>
        <dbReference type="EMBL" id="KJF42935.1"/>
    </source>
</evidence>
<evidence type="ECO:0000256" key="1">
    <source>
        <dbReference type="SAM" id="SignalP"/>
    </source>
</evidence>
<evidence type="ECO:0008006" key="4">
    <source>
        <dbReference type="Google" id="ProtNLM"/>
    </source>
</evidence>
<keyword evidence="3" id="KW-1185">Reference proteome</keyword>
<dbReference type="Proteomes" id="UP000032544">
    <property type="component" value="Unassembled WGS sequence"/>
</dbReference>
<sequence>MKTIITILLVVLSTTAFSSKYEETMKTNIDKLYQLHTSAELQVLANQFERIGNAEQDKWLPNYYAAYCFIRSTFFDEMDDDAKHAQLDKAQALVDQLMKTNDDESEVYALQALLYQIRITDMSKGAKYSMKASDAIKQAERLNPENPRVYYLRGSNTFHTPKFFGGGAEKAKPDLEKAAKMFESNQPTNPLMPTWGNVHNEQLLSQCEQ</sequence>
<dbReference type="RefSeq" id="WP_045031407.1">
    <property type="nucleotide sequence ID" value="NZ_JRHC01000004.1"/>
</dbReference>
<proteinExistence type="predicted"/>
<keyword evidence="1" id="KW-0732">Signal</keyword>
<name>A0A0D8J7H7_9BACT</name>
<accession>A0A0D8J7H7</accession>
<feature type="signal peptide" evidence="1">
    <location>
        <begin position="1"/>
        <end position="18"/>
    </location>
</feature>
<organism evidence="2 3">
    <name type="scientific">Draconibacterium sediminis</name>
    <dbReference type="NCBI Taxonomy" id="1544798"/>
    <lineage>
        <taxon>Bacteria</taxon>
        <taxon>Pseudomonadati</taxon>
        <taxon>Bacteroidota</taxon>
        <taxon>Bacteroidia</taxon>
        <taxon>Marinilabiliales</taxon>
        <taxon>Prolixibacteraceae</taxon>
        <taxon>Draconibacterium</taxon>
    </lineage>
</organism>
<dbReference type="Gene3D" id="1.25.40.10">
    <property type="entry name" value="Tetratricopeptide repeat domain"/>
    <property type="match status" value="1"/>
</dbReference>
<dbReference type="STRING" id="1544798.LH29_16170"/>
<dbReference type="OrthoDB" id="1150971at2"/>
<evidence type="ECO:0000313" key="3">
    <source>
        <dbReference type="Proteomes" id="UP000032544"/>
    </source>
</evidence>
<protein>
    <recommendedName>
        <fullName evidence="4">Tetratricopeptide repeat protein</fullName>
    </recommendedName>
</protein>
<dbReference type="SUPFAM" id="SSF48452">
    <property type="entry name" value="TPR-like"/>
    <property type="match status" value="1"/>
</dbReference>
<dbReference type="InterPro" id="IPR011990">
    <property type="entry name" value="TPR-like_helical_dom_sf"/>
</dbReference>
<reference evidence="2 3" key="1">
    <citation type="submission" date="2014-09" db="EMBL/GenBank/DDBJ databases">
        <title>Draft Genome Sequence of Draconibacterium sp. JN14CK-3.</title>
        <authorList>
            <person name="Dong C."/>
            <person name="Lai Q."/>
            <person name="Shao Z."/>
        </authorList>
    </citation>
    <scope>NUCLEOTIDE SEQUENCE [LARGE SCALE GENOMIC DNA]</scope>
    <source>
        <strain evidence="2 3">JN14CK-3</strain>
    </source>
</reference>
<gene>
    <name evidence="2" type="ORF">LH29_16170</name>
</gene>